<protein>
    <recommendedName>
        <fullName evidence="3">Thioredoxin</fullName>
    </recommendedName>
</protein>
<keyword evidence="2" id="KW-1185">Reference proteome</keyword>
<dbReference type="InParanoid" id="H1Z089"/>
<name>H1Z089_9EURY</name>
<dbReference type="RefSeq" id="WP_004078434.1">
    <property type="nucleotide sequence ID" value="NZ_CM001436.1"/>
</dbReference>
<proteinExistence type="predicted"/>
<evidence type="ECO:0008006" key="3">
    <source>
        <dbReference type="Google" id="ProtNLM"/>
    </source>
</evidence>
<dbReference type="HOGENOM" id="CLU_2067833_0_0_2"/>
<dbReference type="EMBL" id="CM001436">
    <property type="protein sequence ID" value="EHQ36181.1"/>
    <property type="molecule type" value="Genomic_DNA"/>
</dbReference>
<organism evidence="1 2">
    <name type="scientific">Methanoplanus limicola DSM 2279</name>
    <dbReference type="NCBI Taxonomy" id="937775"/>
    <lineage>
        <taxon>Archaea</taxon>
        <taxon>Methanobacteriati</taxon>
        <taxon>Methanobacteriota</taxon>
        <taxon>Stenosarchaea group</taxon>
        <taxon>Methanomicrobia</taxon>
        <taxon>Methanomicrobiales</taxon>
        <taxon>Methanomicrobiaceae</taxon>
        <taxon>Methanoplanus</taxon>
    </lineage>
</organism>
<accession>H1Z089</accession>
<reference evidence="1 2" key="1">
    <citation type="submission" date="2011-10" db="EMBL/GenBank/DDBJ databases">
        <title>The Improved High-Quality Draft genome of Methanoplanus limicola DSM 2279.</title>
        <authorList>
            <consortium name="US DOE Joint Genome Institute (JGI-PGF)"/>
            <person name="Lucas S."/>
            <person name="Copeland A."/>
            <person name="Lapidus A."/>
            <person name="Glavina del Rio T."/>
            <person name="Dalin E."/>
            <person name="Tice H."/>
            <person name="Bruce D."/>
            <person name="Goodwin L."/>
            <person name="Pitluck S."/>
            <person name="Peters L."/>
            <person name="Mikhailova N."/>
            <person name="Lu M."/>
            <person name="Kyrpides N."/>
            <person name="Mavromatis K."/>
            <person name="Ivanova N."/>
            <person name="Markowitz V."/>
            <person name="Cheng J.-F."/>
            <person name="Hugenholtz P."/>
            <person name="Woyke T."/>
            <person name="Wu D."/>
            <person name="Wirth R."/>
            <person name="Brambilla E.-M."/>
            <person name="Klenk H.-P."/>
            <person name="Eisen J.A."/>
        </authorList>
    </citation>
    <scope>NUCLEOTIDE SEQUENCE [LARGE SCALE GENOMIC DNA]</scope>
    <source>
        <strain evidence="1 2">DSM 2279</strain>
    </source>
</reference>
<dbReference type="SUPFAM" id="SSF52833">
    <property type="entry name" value="Thioredoxin-like"/>
    <property type="match status" value="1"/>
</dbReference>
<gene>
    <name evidence="1" type="ORF">Metlim_2099</name>
</gene>
<dbReference type="AlphaFoldDB" id="H1Z089"/>
<dbReference type="InterPro" id="IPR036249">
    <property type="entry name" value="Thioredoxin-like_sf"/>
</dbReference>
<dbReference type="Proteomes" id="UP000005741">
    <property type="component" value="Chromosome"/>
</dbReference>
<sequence length="118" mass="13109">MPEKKSENGHLVFSVADVDRLPEIYLCHSCNCLACTVMERVLEDYIASGKVKLLDVYSDEDEKLLEGSRISVVPSFLVGGILCSYAIERNSDSGDGYRIRLYGESKKGSVDLLLEITE</sequence>
<dbReference type="STRING" id="937775.Metlim_2099"/>
<evidence type="ECO:0000313" key="2">
    <source>
        <dbReference type="Proteomes" id="UP000005741"/>
    </source>
</evidence>
<evidence type="ECO:0000313" key="1">
    <source>
        <dbReference type="EMBL" id="EHQ36181.1"/>
    </source>
</evidence>